<accession>A0ABV7XHP7</accession>
<dbReference type="EMBL" id="JBHRYA010000001">
    <property type="protein sequence ID" value="MFC3714819.1"/>
    <property type="molecule type" value="Genomic_DNA"/>
</dbReference>
<dbReference type="RefSeq" id="WP_386741779.1">
    <property type="nucleotide sequence ID" value="NZ_JBHRYA010000001.1"/>
</dbReference>
<evidence type="ECO:0000313" key="3">
    <source>
        <dbReference type="EMBL" id="MFC3714819.1"/>
    </source>
</evidence>
<keyword evidence="4" id="KW-1185">Reference proteome</keyword>
<comment type="caution">
    <text evidence="3">The sequence shown here is derived from an EMBL/GenBank/DDBJ whole genome shotgun (WGS) entry which is preliminary data.</text>
</comment>
<feature type="chain" id="PRO_5045180318" evidence="2">
    <location>
        <begin position="20"/>
        <end position="171"/>
    </location>
</feature>
<gene>
    <name evidence="3" type="ORF">ACFONC_01430</name>
</gene>
<protein>
    <submittedName>
        <fullName evidence="3">Uncharacterized protein</fullName>
    </submittedName>
</protein>
<feature type="region of interest" description="Disordered" evidence="1">
    <location>
        <begin position="138"/>
        <end position="171"/>
    </location>
</feature>
<keyword evidence="2" id="KW-0732">Signal</keyword>
<proteinExistence type="predicted"/>
<evidence type="ECO:0000256" key="1">
    <source>
        <dbReference type="SAM" id="MobiDB-lite"/>
    </source>
</evidence>
<reference evidence="4" key="1">
    <citation type="journal article" date="2019" name="Int. J. Syst. Evol. Microbiol.">
        <title>The Global Catalogue of Microorganisms (GCM) 10K type strain sequencing project: providing services to taxonomists for standard genome sequencing and annotation.</title>
        <authorList>
            <consortium name="The Broad Institute Genomics Platform"/>
            <consortium name="The Broad Institute Genome Sequencing Center for Infectious Disease"/>
            <person name="Wu L."/>
            <person name="Ma J."/>
        </authorList>
    </citation>
    <scope>NUCLEOTIDE SEQUENCE [LARGE SCALE GENOMIC DNA]</scope>
    <source>
        <strain evidence="4">KCTC 42441</strain>
    </source>
</reference>
<dbReference type="PROSITE" id="PS51257">
    <property type="entry name" value="PROKAR_LIPOPROTEIN"/>
    <property type="match status" value="1"/>
</dbReference>
<organism evidence="3 4">
    <name type="scientific">Luteimonas soli</name>
    <dbReference type="NCBI Taxonomy" id="1648966"/>
    <lineage>
        <taxon>Bacteria</taxon>
        <taxon>Pseudomonadati</taxon>
        <taxon>Pseudomonadota</taxon>
        <taxon>Gammaproteobacteria</taxon>
        <taxon>Lysobacterales</taxon>
        <taxon>Lysobacteraceae</taxon>
        <taxon>Luteimonas</taxon>
    </lineage>
</organism>
<dbReference type="Proteomes" id="UP001595705">
    <property type="component" value="Unassembled WGS sequence"/>
</dbReference>
<sequence>MSKTILVAGVLALIVAGCAKEDVATAPSPAQGADTAIAATAAIEAEPCVQDEFYSPLPDPEIRFQFPFRVARDRVYESDNGKPRRGLSLEYLEGSADGIWDAVVASMAAAGFEQAQGVEDEPYRGTFKKGGAPSIFAKVDGEAGSNPTGTDVKGSIWLSWGTDGGDASSAP</sequence>
<evidence type="ECO:0000256" key="2">
    <source>
        <dbReference type="SAM" id="SignalP"/>
    </source>
</evidence>
<name>A0ABV7XHP7_9GAMM</name>
<feature type="signal peptide" evidence="2">
    <location>
        <begin position="1"/>
        <end position="19"/>
    </location>
</feature>
<evidence type="ECO:0000313" key="4">
    <source>
        <dbReference type="Proteomes" id="UP001595705"/>
    </source>
</evidence>